<evidence type="ECO:0000256" key="6">
    <source>
        <dbReference type="ARBA" id="ARBA00023136"/>
    </source>
</evidence>
<evidence type="ECO:0000313" key="11">
    <source>
        <dbReference type="Proteomes" id="UP000244928"/>
    </source>
</evidence>
<dbReference type="Pfam" id="PF20730">
    <property type="entry name" value="YetF_N"/>
    <property type="match status" value="1"/>
</dbReference>
<proteinExistence type="inferred from homology"/>
<feature type="domain" description="YetF-like N-terminal transmembrane" evidence="9">
    <location>
        <begin position="21"/>
        <end position="82"/>
    </location>
</feature>
<sequence length="174" mass="18710">MWFDNWPDVLRVLLVGAAAYAFLVLVVRVFGKRTLTQLNAFDFVVTVALGSTLATIILSSDVSWTEGAIAMALLVVLQYVVSRLRRSRAGRAVLTADPTLLVRDGVFLDDQIARHRLTHADIRQTIRSSGVGDLGDVAAVILESDGSMSVITGSSLGDGSVLADVPGWARQNRS</sequence>
<gene>
    <name evidence="10" type="ORF">A6035_05330</name>
</gene>
<evidence type="ECO:0000256" key="4">
    <source>
        <dbReference type="ARBA" id="ARBA00022692"/>
    </source>
</evidence>
<dbReference type="InterPro" id="IPR023090">
    <property type="entry name" value="UPF0702_alpha/beta_dom_sf"/>
</dbReference>
<accession>A0A2S1R5Z7</accession>
<dbReference type="InterPro" id="IPR007353">
    <property type="entry name" value="DUF421"/>
</dbReference>
<dbReference type="AlphaFoldDB" id="A0A2S1R5Z7"/>
<dbReference type="PANTHER" id="PTHR34582">
    <property type="entry name" value="UPF0702 TRANSMEMBRANE PROTEIN YCAP"/>
    <property type="match status" value="1"/>
</dbReference>
<reference evidence="10 11" key="1">
    <citation type="submission" date="2016-04" db="EMBL/GenBank/DDBJ databases">
        <title>Complete genome sequence of Dietzia lutea YIM 80766T, a strain isolated from desert soil in Egypt.</title>
        <authorList>
            <person name="Zhao J."/>
            <person name="Hu B."/>
            <person name="Geng S."/>
            <person name="Nie Y."/>
            <person name="Tang Y."/>
        </authorList>
    </citation>
    <scope>NUCLEOTIDE SEQUENCE [LARGE SCALE GENOMIC DNA]</scope>
    <source>
        <strain evidence="10 11">YIM 80766</strain>
    </source>
</reference>
<evidence type="ECO:0000256" key="7">
    <source>
        <dbReference type="SAM" id="Phobius"/>
    </source>
</evidence>
<keyword evidence="5 7" id="KW-1133">Transmembrane helix</keyword>
<dbReference type="GO" id="GO:0005886">
    <property type="term" value="C:plasma membrane"/>
    <property type="evidence" value="ECO:0007669"/>
    <property type="project" value="UniProtKB-SubCell"/>
</dbReference>
<keyword evidence="3" id="KW-1003">Cell membrane</keyword>
<feature type="transmembrane region" description="Helical" evidence="7">
    <location>
        <begin position="64"/>
        <end position="81"/>
    </location>
</feature>
<dbReference type="KEGG" id="dlu:A6035_05330"/>
<name>A0A2S1R5Z7_9ACTN</name>
<dbReference type="RefSeq" id="WP_108846933.1">
    <property type="nucleotide sequence ID" value="NZ_CP015449.1"/>
</dbReference>
<evidence type="ECO:0000259" key="9">
    <source>
        <dbReference type="Pfam" id="PF20730"/>
    </source>
</evidence>
<feature type="transmembrane region" description="Helical" evidence="7">
    <location>
        <begin position="12"/>
        <end position="31"/>
    </location>
</feature>
<dbReference type="Proteomes" id="UP000244928">
    <property type="component" value="Chromosome"/>
</dbReference>
<evidence type="ECO:0000256" key="3">
    <source>
        <dbReference type="ARBA" id="ARBA00022475"/>
    </source>
</evidence>
<feature type="domain" description="YetF C-terminal" evidence="8">
    <location>
        <begin position="87"/>
        <end position="154"/>
    </location>
</feature>
<evidence type="ECO:0000256" key="1">
    <source>
        <dbReference type="ARBA" id="ARBA00004651"/>
    </source>
</evidence>
<dbReference type="Pfam" id="PF04239">
    <property type="entry name" value="DUF421"/>
    <property type="match status" value="1"/>
</dbReference>
<evidence type="ECO:0000256" key="5">
    <source>
        <dbReference type="ARBA" id="ARBA00022989"/>
    </source>
</evidence>
<dbReference type="Gene3D" id="3.30.240.20">
    <property type="entry name" value="bsu07140 like domains"/>
    <property type="match status" value="1"/>
</dbReference>
<dbReference type="EMBL" id="CP015449">
    <property type="protein sequence ID" value="AWH91674.1"/>
    <property type="molecule type" value="Genomic_DNA"/>
</dbReference>
<keyword evidence="6 7" id="KW-0472">Membrane</keyword>
<comment type="subcellular location">
    <subcellularLocation>
        <location evidence="1">Cell membrane</location>
        <topology evidence="1">Multi-pass membrane protein</topology>
    </subcellularLocation>
</comment>
<organism evidence="10 11">
    <name type="scientific">Dietzia lutea</name>
    <dbReference type="NCBI Taxonomy" id="546160"/>
    <lineage>
        <taxon>Bacteria</taxon>
        <taxon>Bacillati</taxon>
        <taxon>Actinomycetota</taxon>
        <taxon>Actinomycetes</taxon>
        <taxon>Mycobacteriales</taxon>
        <taxon>Dietziaceae</taxon>
        <taxon>Dietzia</taxon>
    </lineage>
</organism>
<comment type="similarity">
    <text evidence="2">Belongs to the UPF0702 family.</text>
</comment>
<dbReference type="InterPro" id="IPR048454">
    <property type="entry name" value="YetF_N"/>
</dbReference>
<dbReference type="PANTHER" id="PTHR34582:SF6">
    <property type="entry name" value="UPF0702 TRANSMEMBRANE PROTEIN YCAP"/>
    <property type="match status" value="1"/>
</dbReference>
<evidence type="ECO:0008006" key="12">
    <source>
        <dbReference type="Google" id="ProtNLM"/>
    </source>
</evidence>
<evidence type="ECO:0000313" key="10">
    <source>
        <dbReference type="EMBL" id="AWH91674.1"/>
    </source>
</evidence>
<keyword evidence="4 7" id="KW-0812">Transmembrane</keyword>
<evidence type="ECO:0000256" key="2">
    <source>
        <dbReference type="ARBA" id="ARBA00006448"/>
    </source>
</evidence>
<evidence type="ECO:0000259" key="8">
    <source>
        <dbReference type="Pfam" id="PF04239"/>
    </source>
</evidence>
<protein>
    <recommendedName>
        <fullName evidence="12">DUF421 domain-containing protein</fullName>
    </recommendedName>
</protein>
<feature type="transmembrane region" description="Helical" evidence="7">
    <location>
        <begin position="38"/>
        <end position="58"/>
    </location>
</feature>
<dbReference type="OrthoDB" id="9793799at2"/>
<keyword evidence="11" id="KW-1185">Reference proteome</keyword>